<reference evidence="3" key="1">
    <citation type="submission" date="2022-11" db="EMBL/GenBank/DDBJ databases">
        <authorList>
            <person name="Petersen C."/>
        </authorList>
    </citation>
    <scope>NUCLEOTIDE SEQUENCE</scope>
    <source>
        <strain evidence="3">IBT 30069</strain>
    </source>
</reference>
<evidence type="ECO:0000313" key="3">
    <source>
        <dbReference type="EMBL" id="KAJ5100990.1"/>
    </source>
</evidence>
<proteinExistence type="predicted"/>
<evidence type="ECO:0000313" key="4">
    <source>
        <dbReference type="Proteomes" id="UP001149165"/>
    </source>
</evidence>
<dbReference type="OrthoDB" id="4377446at2759"/>
<dbReference type="AlphaFoldDB" id="A0A9W9FIX8"/>
<gene>
    <name evidence="2" type="ORF">N7456_006924</name>
    <name evidence="3" type="ORF">N7456_007042</name>
</gene>
<protein>
    <submittedName>
        <fullName evidence="3">Developmental and secondary metabolism regulator veA</fullName>
    </submittedName>
</protein>
<evidence type="ECO:0000313" key="2">
    <source>
        <dbReference type="EMBL" id="KAJ5100872.1"/>
    </source>
</evidence>
<name>A0A9W9FIX8_9EURO</name>
<evidence type="ECO:0000256" key="1">
    <source>
        <dbReference type="SAM" id="MobiDB-lite"/>
    </source>
</evidence>
<organism evidence="3 4">
    <name type="scientific">Penicillium angulare</name>
    <dbReference type="NCBI Taxonomy" id="116970"/>
    <lineage>
        <taxon>Eukaryota</taxon>
        <taxon>Fungi</taxon>
        <taxon>Dikarya</taxon>
        <taxon>Ascomycota</taxon>
        <taxon>Pezizomycotina</taxon>
        <taxon>Eurotiomycetes</taxon>
        <taxon>Eurotiomycetidae</taxon>
        <taxon>Eurotiales</taxon>
        <taxon>Aspergillaceae</taxon>
        <taxon>Penicillium</taxon>
    </lineage>
</organism>
<dbReference type="EMBL" id="JAPQKH010000004">
    <property type="protein sequence ID" value="KAJ5100990.1"/>
    <property type="molecule type" value="Genomic_DNA"/>
</dbReference>
<reference evidence="3" key="2">
    <citation type="journal article" date="2023" name="IMA Fungus">
        <title>Comparative genomic study of the Penicillium genus elucidates a diverse pangenome and 15 lateral gene transfer events.</title>
        <authorList>
            <person name="Petersen C."/>
            <person name="Sorensen T."/>
            <person name="Nielsen M.R."/>
            <person name="Sondergaard T.E."/>
            <person name="Sorensen J.L."/>
            <person name="Fitzpatrick D.A."/>
            <person name="Frisvad J.C."/>
            <person name="Nielsen K.L."/>
        </authorList>
    </citation>
    <scope>NUCLEOTIDE SEQUENCE</scope>
    <source>
        <strain evidence="3">IBT 30069</strain>
    </source>
</reference>
<accession>A0A9W9FIX8</accession>
<comment type="caution">
    <text evidence="3">The sequence shown here is derived from an EMBL/GenBank/DDBJ whole genome shotgun (WGS) entry which is preliminary data.</text>
</comment>
<dbReference type="Proteomes" id="UP001149165">
    <property type="component" value="Unassembled WGS sequence"/>
</dbReference>
<sequence length="131" mass="14815">MYRANAPYHTTHHIENSTQRSRMLHTGHRYRTAVPNYAEKLSMQPETSENLKLQQFGNHALRCPDTIRTERASAEPISSPVWFGAQSRPNALRNFSAESRQALVAEFGVDLSYKRANGSIVTNATNAEEKQ</sequence>
<feature type="region of interest" description="Disordered" evidence="1">
    <location>
        <begin position="1"/>
        <end position="21"/>
    </location>
</feature>
<dbReference type="EMBL" id="JAPQKH010000004">
    <property type="protein sequence ID" value="KAJ5100872.1"/>
    <property type="molecule type" value="Genomic_DNA"/>
</dbReference>
<keyword evidence="4" id="KW-1185">Reference proteome</keyword>